<sequence>MSRIRVSRKLFAKYRSIQTAILNAPAGSVIEVEPGIYKEDIWIDRYIEIIGTGPKEEIIIQGTEQAAIEMGTEYAVIKNVTLRQSKRNRSATVLVTRGSLVLDGCEVLSELGPCVSIIGNEAEPVFRRSRFFSVKNVAILNQSNGKVLLEDCHLSSHSDVSVVFIADGNPVFRHCTLTGNPGYGVFVEENGKGTFEECNIYGFDYSPAIGIDGGNPSFIRCKIHDGLESGVAIHQGKGVFQDCTLFGFGKELPAVRVSQHSQPRFQHCTIKNCQGGAFLFEEEAGGIVESCDLFGFIHKPAVTIRSEAQPQFLRSRIHDGNYEAVVSYDAGKGLMESCDLYGFNGNIVSVIHSGKLDLLRCKIYNGNEHGIYMAQKGEGIIKDTEVYLIPRKAALHVTQAADPLFVHCRVYDSLLGAEIKENGRGTFEQCSFKGLKQTVWDIHESQPVIRHCKEEDGREVDVPVNNNDAIAFSEPVYRLFTELDEVIGQEQVKETLREVVLYLDYLQDRKRLGFKTTEPLNIHALFTGPPDTGKLRVAELYGQIMKEMGFLNTGQVVIAGSTDMIHEEKATTGKMVKQYIQEAKGGILYLHHLHLLTPGRWPFDSVQVLLDHLQQILNQEEPELAIIIAGPEPETAGWINSYPQIAGKLKHHYVFTDYSPEEMAVMLERIAADEDYHVHPAAMPTLQKEMRRLWNKPGPKSKAARVKEYFQKVKVVHSRRCSKLPKQERTREMLTTFLSEDLSVKEQSDIQPGDHSWLKELKKH</sequence>
<evidence type="ECO:0000313" key="6">
    <source>
        <dbReference type="EMBL" id="MBA4495738.1"/>
    </source>
</evidence>
<evidence type="ECO:0000256" key="1">
    <source>
        <dbReference type="ARBA" id="ARBA00022737"/>
    </source>
</evidence>
<dbReference type="GO" id="GO:0005524">
    <property type="term" value="F:ATP binding"/>
    <property type="evidence" value="ECO:0007669"/>
    <property type="project" value="UniProtKB-KW"/>
</dbReference>
<accession>A0A7W2AAC2</accession>
<dbReference type="Gene3D" id="3.40.50.300">
    <property type="entry name" value="P-loop containing nucleotide triphosphate hydrolases"/>
    <property type="match status" value="1"/>
</dbReference>
<feature type="domain" description="Right handed beta helix" evidence="5">
    <location>
        <begin position="166"/>
        <end position="293"/>
    </location>
</feature>
<reference evidence="6 7" key="1">
    <citation type="submission" date="2020-07" db="EMBL/GenBank/DDBJ databases">
        <authorList>
            <person name="Feng H."/>
        </authorList>
    </citation>
    <scope>NUCLEOTIDE SEQUENCE [LARGE SCALE GENOMIC DNA]</scope>
    <source>
        <strain evidence="7">s-10</strain>
    </source>
</reference>
<dbReference type="Pfam" id="PF13229">
    <property type="entry name" value="Beta_helix"/>
    <property type="match status" value="2"/>
</dbReference>
<dbReference type="SUPFAM" id="SSF51126">
    <property type="entry name" value="Pectin lyase-like"/>
    <property type="match status" value="2"/>
</dbReference>
<dbReference type="SUPFAM" id="SSF52540">
    <property type="entry name" value="P-loop containing nucleoside triphosphate hydrolases"/>
    <property type="match status" value="1"/>
</dbReference>
<evidence type="ECO:0000256" key="2">
    <source>
        <dbReference type="ARBA" id="ARBA00022741"/>
    </source>
</evidence>
<dbReference type="GO" id="GO:0006511">
    <property type="term" value="P:ubiquitin-dependent protein catabolic process"/>
    <property type="evidence" value="ECO:0007669"/>
    <property type="project" value="TreeGrafter"/>
</dbReference>
<dbReference type="InterPro" id="IPR012334">
    <property type="entry name" value="Pectin_lyas_fold"/>
</dbReference>
<proteinExistence type="predicted"/>
<dbReference type="Gene3D" id="2.160.20.10">
    <property type="entry name" value="Single-stranded right-handed beta-helix, Pectin lyase-like"/>
    <property type="match status" value="1"/>
</dbReference>
<dbReference type="AlphaFoldDB" id="A0A7W2AAC2"/>
<dbReference type="PANTHER" id="PTHR22990:SF15">
    <property type="entry name" value="F-BOX ONLY PROTEIN 10"/>
    <property type="match status" value="1"/>
</dbReference>
<dbReference type="InterPro" id="IPR000641">
    <property type="entry name" value="CbxX/CfxQ"/>
</dbReference>
<keyword evidence="7" id="KW-1185">Reference proteome</keyword>
<comment type="caution">
    <text evidence="6">The sequence shown here is derived from an EMBL/GenBank/DDBJ whole genome shotgun (WGS) entry which is preliminary data.</text>
</comment>
<gene>
    <name evidence="6" type="ORF">H1191_15700</name>
</gene>
<dbReference type="PANTHER" id="PTHR22990">
    <property type="entry name" value="F-BOX ONLY PROTEIN"/>
    <property type="match status" value="1"/>
</dbReference>
<dbReference type="EMBL" id="JACEIQ010000018">
    <property type="protein sequence ID" value="MBA4495738.1"/>
    <property type="molecule type" value="Genomic_DNA"/>
</dbReference>
<dbReference type="Proteomes" id="UP000535491">
    <property type="component" value="Unassembled WGS sequence"/>
</dbReference>
<evidence type="ECO:0000256" key="3">
    <source>
        <dbReference type="ARBA" id="ARBA00022840"/>
    </source>
</evidence>
<dbReference type="InterPro" id="IPR011050">
    <property type="entry name" value="Pectin_lyase_fold/virulence"/>
</dbReference>
<dbReference type="RefSeq" id="WP_181753515.1">
    <property type="nucleotide sequence ID" value="NZ_JACEIQ010000018.1"/>
</dbReference>
<dbReference type="Gene3D" id="1.10.8.60">
    <property type="match status" value="1"/>
</dbReference>
<organism evidence="6 7">
    <name type="scientific">Paenactinomyces guangxiensis</name>
    <dbReference type="NCBI Taxonomy" id="1490290"/>
    <lineage>
        <taxon>Bacteria</taxon>
        <taxon>Bacillati</taxon>
        <taxon>Bacillota</taxon>
        <taxon>Bacilli</taxon>
        <taxon>Bacillales</taxon>
        <taxon>Thermoactinomycetaceae</taxon>
        <taxon>Paenactinomyces</taxon>
    </lineage>
</organism>
<keyword evidence="2" id="KW-0547">Nucleotide-binding</keyword>
<dbReference type="InterPro" id="IPR027417">
    <property type="entry name" value="P-loop_NTPase"/>
</dbReference>
<dbReference type="SMART" id="SM00710">
    <property type="entry name" value="PbH1"/>
    <property type="match status" value="6"/>
</dbReference>
<evidence type="ECO:0000313" key="7">
    <source>
        <dbReference type="Proteomes" id="UP000535491"/>
    </source>
</evidence>
<evidence type="ECO:0000259" key="5">
    <source>
        <dbReference type="Pfam" id="PF13229"/>
    </source>
</evidence>
<name>A0A7W2AAC2_9BACL</name>
<dbReference type="InterPro" id="IPR051550">
    <property type="entry name" value="SCF-Subunits/Alg-Epimerases"/>
</dbReference>
<dbReference type="PRINTS" id="PR00819">
    <property type="entry name" value="CBXCFQXSUPER"/>
</dbReference>
<evidence type="ECO:0000256" key="4">
    <source>
        <dbReference type="SAM" id="MobiDB-lite"/>
    </source>
</evidence>
<feature type="region of interest" description="Disordered" evidence="4">
    <location>
        <begin position="745"/>
        <end position="764"/>
    </location>
</feature>
<dbReference type="InterPro" id="IPR039448">
    <property type="entry name" value="Beta_helix"/>
</dbReference>
<keyword evidence="3" id="KW-0067">ATP-binding</keyword>
<dbReference type="InterPro" id="IPR006626">
    <property type="entry name" value="PbH1"/>
</dbReference>
<protein>
    <submittedName>
        <fullName evidence="6">Right-handed parallel beta-helix repeat-containing protein</fullName>
    </submittedName>
</protein>
<feature type="domain" description="Right handed beta helix" evidence="5">
    <location>
        <begin position="302"/>
        <end position="438"/>
    </location>
</feature>
<keyword evidence="1" id="KW-0677">Repeat</keyword>